<proteinExistence type="predicted"/>
<dbReference type="InterPro" id="IPR027417">
    <property type="entry name" value="P-loop_NTPase"/>
</dbReference>
<dbReference type="GO" id="GO:0051539">
    <property type="term" value="F:4 iron, 4 sulfur cluster binding"/>
    <property type="evidence" value="ECO:0007669"/>
    <property type="project" value="UniProtKB-KW"/>
</dbReference>
<dbReference type="GO" id="GO:0006281">
    <property type="term" value="P:DNA repair"/>
    <property type="evidence" value="ECO:0007669"/>
    <property type="project" value="UniProtKB-KW"/>
</dbReference>
<dbReference type="GO" id="GO:1904430">
    <property type="term" value="P:negative regulation of t-circle formation"/>
    <property type="evidence" value="ECO:0007669"/>
    <property type="project" value="TreeGrafter"/>
</dbReference>
<keyword evidence="9" id="KW-0411">Iron-sulfur</keyword>
<dbReference type="GO" id="GO:0090657">
    <property type="term" value="P:telomeric loop disassembly"/>
    <property type="evidence" value="ECO:0007669"/>
    <property type="project" value="TreeGrafter"/>
</dbReference>
<keyword evidence="2" id="KW-0479">Metal-binding</keyword>
<evidence type="ECO:0000313" key="15">
    <source>
        <dbReference type="EMBL" id="EJK62748.1"/>
    </source>
</evidence>
<dbReference type="InterPro" id="IPR010614">
    <property type="entry name" value="RAD3-like_helicase_DEAD"/>
</dbReference>
<dbReference type="GO" id="GO:0005524">
    <property type="term" value="F:ATP binding"/>
    <property type="evidence" value="ECO:0007669"/>
    <property type="project" value="UniProtKB-KW"/>
</dbReference>
<feature type="region of interest" description="Disordered" evidence="13">
    <location>
        <begin position="1"/>
        <end position="40"/>
    </location>
</feature>
<feature type="region of interest" description="Disordered" evidence="13">
    <location>
        <begin position="979"/>
        <end position="1036"/>
    </location>
</feature>
<dbReference type="InterPro" id="IPR045028">
    <property type="entry name" value="DinG/Rad3-like"/>
</dbReference>
<keyword evidence="4" id="KW-0227">DNA damage</keyword>
<evidence type="ECO:0000256" key="9">
    <source>
        <dbReference type="ARBA" id="ARBA00023014"/>
    </source>
</evidence>
<dbReference type="InterPro" id="IPR057498">
    <property type="entry name" value="Rtel1_ARCH"/>
</dbReference>
<protein>
    <recommendedName>
        <fullName evidence="14">Helicase ATP-binding domain-containing protein</fullName>
    </recommendedName>
</protein>
<dbReference type="GO" id="GO:0003678">
    <property type="term" value="F:DNA helicase activity"/>
    <property type="evidence" value="ECO:0007669"/>
    <property type="project" value="InterPro"/>
</dbReference>
<dbReference type="GO" id="GO:0045910">
    <property type="term" value="P:negative regulation of DNA recombination"/>
    <property type="evidence" value="ECO:0007669"/>
    <property type="project" value="TreeGrafter"/>
</dbReference>
<gene>
    <name evidence="15" type="ORF">THAOC_16627</name>
</gene>
<keyword evidence="16" id="KW-1185">Reference proteome</keyword>
<feature type="compositionally biased region" description="Low complexity" evidence="13">
    <location>
        <begin position="1000"/>
        <end position="1016"/>
    </location>
</feature>
<feature type="domain" description="Helicase ATP-binding" evidence="14">
    <location>
        <begin position="46"/>
        <end position="368"/>
    </location>
</feature>
<keyword evidence="11" id="KW-0234">DNA repair</keyword>
<dbReference type="OMA" id="YPVQQEM"/>
<name>K0S9G2_THAOC</name>
<evidence type="ECO:0000256" key="11">
    <source>
        <dbReference type="ARBA" id="ARBA00023204"/>
    </source>
</evidence>
<keyword evidence="10" id="KW-0238">DNA-binding</keyword>
<feature type="region of interest" description="Disordered" evidence="13">
    <location>
        <begin position="1238"/>
        <end position="1259"/>
    </location>
</feature>
<feature type="region of interest" description="Disordered" evidence="13">
    <location>
        <begin position="109"/>
        <end position="144"/>
    </location>
</feature>
<dbReference type="InterPro" id="IPR014013">
    <property type="entry name" value="Helic_SF1/SF2_ATP-bd_DinG/Rad3"/>
</dbReference>
<dbReference type="Pfam" id="PF13307">
    <property type="entry name" value="Helicase_C_2"/>
    <property type="match status" value="1"/>
</dbReference>
<organism evidence="15 16">
    <name type="scientific">Thalassiosira oceanica</name>
    <name type="common">Marine diatom</name>
    <dbReference type="NCBI Taxonomy" id="159749"/>
    <lineage>
        <taxon>Eukaryota</taxon>
        <taxon>Sar</taxon>
        <taxon>Stramenopiles</taxon>
        <taxon>Ochrophyta</taxon>
        <taxon>Bacillariophyta</taxon>
        <taxon>Coscinodiscophyceae</taxon>
        <taxon>Thalassiosirophycidae</taxon>
        <taxon>Thalassiosirales</taxon>
        <taxon>Thalassiosiraceae</taxon>
        <taxon>Thalassiosira</taxon>
    </lineage>
</organism>
<dbReference type="OrthoDB" id="19182at2759"/>
<dbReference type="Pfam" id="PF23109">
    <property type="entry name" value="ARCH_RTEL1"/>
    <property type="match status" value="1"/>
</dbReference>
<keyword evidence="5" id="KW-0378">Hydrolase</keyword>
<dbReference type="Proteomes" id="UP000266841">
    <property type="component" value="Unassembled WGS sequence"/>
</dbReference>
<comment type="caution">
    <text evidence="15">The sequence shown here is derived from an EMBL/GenBank/DDBJ whole genome shotgun (WGS) entry which is preliminary data.</text>
</comment>
<dbReference type="Gene3D" id="3.40.50.300">
    <property type="entry name" value="P-loop containing nucleotide triphosphate hydrolases"/>
    <property type="match status" value="2"/>
</dbReference>
<evidence type="ECO:0000256" key="7">
    <source>
        <dbReference type="ARBA" id="ARBA00022840"/>
    </source>
</evidence>
<dbReference type="GO" id="GO:0010569">
    <property type="term" value="P:regulation of double-strand break repair via homologous recombination"/>
    <property type="evidence" value="ECO:0007669"/>
    <property type="project" value="TreeGrafter"/>
</dbReference>
<sequence>MFATNKTHRRGVPSAKSRKPKKDDSASVTNIKSSATSTPATSISINGIDIHFPFQPYNVQHQYMSSVITALQASQHALLESPTGTGKTLCLLCSALAWQIREKSRMSVELEGIQSQQEGKTDELAPGPDQSQDGSDEFSNHSVPRKKAPVIIYASRTHSQLSQVMGELRNTRYRPKHSILGSREHSCIHPKVNPIVAKGKGSPGVEPKTSTEVNNGCSKLCKERKCMFRNNLEDAQGKSGVWLPPTVQRADENKSFEQPVLDIEDLVALGKQHKICPFYHSRSHLKEAELILVPYNYLFDRDARETTLAEVDFSNAVLIFDEAHNLEEFASESSSFDLSSADIAGCISEVTRGVQLLEMNPETGDERCNKENLLRLKSMLINFESYLIEGISHRPGQKLSADAESSQPGEFIFDIFKEGLRVNGENKTLLIDLIQRLSDVVLEFKGTNTSGTPKLDHFVSCVKRAFGKGTFLLALARSKSYRVHISKVNRGGGFDTGRTISFWCFAPSLAMRELTFLNVRSILITSGTLSPLPSFSMELGLDFPVQLENDHVIKPDQIFVRVLGKGVSGKELSSKYGRRDDPEYIKELGDTLASLAGNIPAGVLVFFTSYGAMQTAIGRWGGPASGSNQSGGGRGASSFFAARRKKQAATPRYAFPQTNQHFAGPTNNTWQRLLSKKAIVIEPRSTSDLSDAIGEYKKFIALPKSNGAIMMGARFRKESILRVSAQVSLRAAIGIDAVQFLITYPDDMARAVVVTGLPFAPYLDPKVKLKREFLDAARASAKSRPSTDGGFGSGDIKSLPRAPPKSLGGQEWYSQQAHRAVNQALGRVIRHRHDYGAVLLLDYRFAEPGNTNGLSKWLKPHLKNESCGSVSRGLVQFFRESKMKAENAKGKVAPAPPPPRRMQQQLSYQDEKEGLSVKVVQAQPQGQDNDYAYFSNDMVTNSFSSNEIKSKRIAATSVKVDRNGSSRGADKGLGLKSIYGTSNGHLPRSQIKSGPDSKASSSFGSVHHSSSTGGVSRRQVRREAPKPRARSRTSDAAKLQAKRFFEQAQADLSAADLQRTQQAIVTLKGYGDAKQEQQYLKTAKELLVLLASKPSLIRSLFPLFPSRYRYRIEKMASPVVFDASQLRHICKEKLSDEDFASVKKFVVSVIFSDTSSDGTVDERTLLRESQVVLTCLVENDIDLQLFFDLIHERHLRRMRSLALELKKTHAVASAKVRSAAFKGESCINSALFNRNEAKAPPALKPKLEDQEDRESQQNLSLALSQAMDANRQKKERVIELGKKVKSVTNPYQRQIAKRHHSQPNSSNGQPKRPKQFTSADNVDPLGCLSRINSEFVEPKSRQERIDIKIRKSL</sequence>
<dbReference type="GO" id="GO:0046872">
    <property type="term" value="F:metal ion binding"/>
    <property type="evidence" value="ECO:0007669"/>
    <property type="project" value="UniProtKB-KW"/>
</dbReference>
<dbReference type="PANTHER" id="PTHR11472">
    <property type="entry name" value="DNA REPAIR DEAD HELICASE RAD3/XP-D SUBFAMILY MEMBER"/>
    <property type="match status" value="1"/>
</dbReference>
<keyword evidence="7" id="KW-0067">ATP-binding</keyword>
<dbReference type="PROSITE" id="PS51193">
    <property type="entry name" value="HELICASE_ATP_BIND_2"/>
    <property type="match status" value="1"/>
</dbReference>
<accession>K0S9G2</accession>
<evidence type="ECO:0000256" key="3">
    <source>
        <dbReference type="ARBA" id="ARBA00022741"/>
    </source>
</evidence>
<keyword evidence="6" id="KW-0347">Helicase</keyword>
<dbReference type="SMART" id="SM00491">
    <property type="entry name" value="HELICc2"/>
    <property type="match status" value="1"/>
</dbReference>
<feature type="region of interest" description="Disordered" evidence="13">
    <location>
        <begin position="780"/>
        <end position="813"/>
    </location>
</feature>
<evidence type="ECO:0000256" key="5">
    <source>
        <dbReference type="ARBA" id="ARBA00022801"/>
    </source>
</evidence>
<dbReference type="GO" id="GO:0070182">
    <property type="term" value="F:DNA polymerase binding"/>
    <property type="evidence" value="ECO:0007669"/>
    <property type="project" value="TreeGrafter"/>
</dbReference>
<dbReference type="Pfam" id="PF06733">
    <property type="entry name" value="DEAD_2"/>
    <property type="match status" value="1"/>
</dbReference>
<feature type="compositionally biased region" description="Basic residues" evidence="13">
    <location>
        <begin position="1"/>
        <end position="20"/>
    </location>
</feature>
<evidence type="ECO:0000256" key="10">
    <source>
        <dbReference type="ARBA" id="ARBA00023125"/>
    </source>
</evidence>
<reference evidence="15 16" key="1">
    <citation type="journal article" date="2012" name="Genome Biol.">
        <title>Genome and low-iron response of an oceanic diatom adapted to chronic iron limitation.</title>
        <authorList>
            <person name="Lommer M."/>
            <person name="Specht M."/>
            <person name="Roy A.S."/>
            <person name="Kraemer L."/>
            <person name="Andreson R."/>
            <person name="Gutowska M.A."/>
            <person name="Wolf J."/>
            <person name="Bergner S.V."/>
            <person name="Schilhabel M.B."/>
            <person name="Klostermeier U.C."/>
            <person name="Beiko R.G."/>
            <person name="Rosenstiel P."/>
            <person name="Hippler M."/>
            <person name="Laroche J."/>
        </authorList>
    </citation>
    <scope>NUCLEOTIDE SEQUENCE [LARGE SCALE GENOMIC DNA]</scope>
    <source>
        <strain evidence="15 16">CCMP1005</strain>
    </source>
</reference>
<keyword evidence="1" id="KW-0004">4Fe-4S</keyword>
<evidence type="ECO:0000256" key="8">
    <source>
        <dbReference type="ARBA" id="ARBA00023004"/>
    </source>
</evidence>
<evidence type="ECO:0000256" key="2">
    <source>
        <dbReference type="ARBA" id="ARBA00022723"/>
    </source>
</evidence>
<dbReference type="InterPro" id="IPR006555">
    <property type="entry name" value="ATP-dep_Helicase_C"/>
</dbReference>
<evidence type="ECO:0000256" key="12">
    <source>
        <dbReference type="ARBA" id="ARBA00023235"/>
    </source>
</evidence>
<dbReference type="EMBL" id="AGNL01018651">
    <property type="protein sequence ID" value="EJK62748.1"/>
    <property type="molecule type" value="Genomic_DNA"/>
</dbReference>
<feature type="region of interest" description="Disordered" evidence="13">
    <location>
        <begin position="1288"/>
        <end position="1324"/>
    </location>
</feature>
<evidence type="ECO:0000256" key="1">
    <source>
        <dbReference type="ARBA" id="ARBA00022485"/>
    </source>
</evidence>
<dbReference type="SUPFAM" id="SSF52540">
    <property type="entry name" value="P-loop containing nucleoside triphosphate hydrolases"/>
    <property type="match status" value="1"/>
</dbReference>
<dbReference type="PANTHER" id="PTHR11472:SF34">
    <property type="entry name" value="REGULATOR OF TELOMERE ELONGATION HELICASE 1"/>
    <property type="match status" value="1"/>
</dbReference>
<evidence type="ECO:0000256" key="4">
    <source>
        <dbReference type="ARBA" id="ARBA00022763"/>
    </source>
</evidence>
<evidence type="ECO:0000256" key="13">
    <source>
        <dbReference type="SAM" id="MobiDB-lite"/>
    </source>
</evidence>
<dbReference type="eggNOG" id="KOG1132">
    <property type="taxonomic scope" value="Eukaryota"/>
</dbReference>
<keyword evidence="12" id="KW-0413">Isomerase</keyword>
<feature type="non-terminal residue" evidence="15">
    <location>
        <position position="1353"/>
    </location>
</feature>
<dbReference type="SMART" id="SM00488">
    <property type="entry name" value="DEXDc2"/>
    <property type="match status" value="1"/>
</dbReference>
<evidence type="ECO:0000313" key="16">
    <source>
        <dbReference type="Proteomes" id="UP000266841"/>
    </source>
</evidence>
<dbReference type="GO" id="GO:0005634">
    <property type="term" value="C:nucleus"/>
    <property type="evidence" value="ECO:0007669"/>
    <property type="project" value="TreeGrafter"/>
</dbReference>
<keyword evidence="8" id="KW-0408">Iron</keyword>
<evidence type="ECO:0000256" key="6">
    <source>
        <dbReference type="ARBA" id="ARBA00022806"/>
    </source>
</evidence>
<dbReference type="InterPro" id="IPR006554">
    <property type="entry name" value="Helicase-like_DEXD_c2"/>
</dbReference>
<evidence type="ECO:0000259" key="14">
    <source>
        <dbReference type="PROSITE" id="PS51193"/>
    </source>
</evidence>
<dbReference type="GO" id="GO:0003677">
    <property type="term" value="F:DNA binding"/>
    <property type="evidence" value="ECO:0007669"/>
    <property type="project" value="UniProtKB-KW"/>
</dbReference>
<keyword evidence="3" id="KW-0547">Nucleotide-binding</keyword>
<feature type="compositionally biased region" description="Polar residues" evidence="13">
    <location>
        <begin position="1302"/>
        <end position="1320"/>
    </location>
</feature>
<dbReference type="GO" id="GO:0016818">
    <property type="term" value="F:hydrolase activity, acting on acid anhydrides, in phosphorus-containing anhydrides"/>
    <property type="evidence" value="ECO:0007669"/>
    <property type="project" value="InterPro"/>
</dbReference>